<keyword evidence="1" id="KW-0472">Membrane</keyword>
<name>A0AAD2BP55_9RALS</name>
<dbReference type="AlphaFoldDB" id="A0AAD2BP55"/>
<sequence length="97" mass="11110">MDQAANVLGVVLLVAVGFFVVKGSYWLATFDERWWKRLLEGADSAWHHHVRFWRRELLFSLRLRDEAYANLDGAGLYVADEFARDALEALGGLAGRW</sequence>
<reference evidence="2" key="1">
    <citation type="submission" date="2023-07" db="EMBL/GenBank/DDBJ databases">
        <authorList>
            <person name="Peeters C."/>
        </authorList>
    </citation>
    <scope>NUCLEOTIDE SEQUENCE</scope>
    <source>
        <strain evidence="2">R-77560</strain>
    </source>
</reference>
<accession>A0AAD2BP55</accession>
<dbReference type="EMBL" id="CATZAZ010000003">
    <property type="protein sequence ID" value="CAJ0790291.1"/>
    <property type="molecule type" value="Genomic_DNA"/>
</dbReference>
<organism evidence="2 3">
    <name type="scientific">Ralstonia thomasii</name>
    <dbReference type="NCBI Taxonomy" id="3058596"/>
    <lineage>
        <taxon>Bacteria</taxon>
        <taxon>Pseudomonadati</taxon>
        <taxon>Pseudomonadota</taxon>
        <taxon>Betaproteobacteria</taxon>
        <taxon>Burkholderiales</taxon>
        <taxon>Burkholderiaceae</taxon>
        <taxon>Ralstonia</taxon>
    </lineage>
</organism>
<evidence type="ECO:0000256" key="1">
    <source>
        <dbReference type="SAM" id="Phobius"/>
    </source>
</evidence>
<comment type="caution">
    <text evidence="2">The sequence shown here is derived from an EMBL/GenBank/DDBJ whole genome shotgun (WGS) entry which is preliminary data.</text>
</comment>
<protein>
    <submittedName>
        <fullName evidence="2">Uncharacterized protein</fullName>
    </submittedName>
</protein>
<dbReference type="Proteomes" id="UP001189756">
    <property type="component" value="Unassembled WGS sequence"/>
</dbReference>
<feature type="transmembrane region" description="Helical" evidence="1">
    <location>
        <begin position="6"/>
        <end position="28"/>
    </location>
</feature>
<evidence type="ECO:0000313" key="2">
    <source>
        <dbReference type="EMBL" id="CAJ0790291.1"/>
    </source>
</evidence>
<keyword evidence="1" id="KW-1133">Transmembrane helix</keyword>
<keyword evidence="1" id="KW-0812">Transmembrane</keyword>
<evidence type="ECO:0000313" key="3">
    <source>
        <dbReference type="Proteomes" id="UP001189756"/>
    </source>
</evidence>
<dbReference type="RefSeq" id="WP_012436187.1">
    <property type="nucleotide sequence ID" value="NZ_CATZAZ010000003.1"/>
</dbReference>
<proteinExistence type="predicted"/>
<gene>
    <name evidence="2" type="ORF">R77560_01989</name>
</gene>